<dbReference type="EMBL" id="NQVE01000195">
    <property type="protein sequence ID" value="RAL39996.1"/>
    <property type="molecule type" value="Genomic_DNA"/>
</dbReference>
<evidence type="ECO:0000313" key="3">
    <source>
        <dbReference type="Proteomes" id="UP000249390"/>
    </source>
</evidence>
<evidence type="ECO:0000313" key="2">
    <source>
        <dbReference type="EMBL" id="RAL39996.1"/>
    </source>
</evidence>
<accession>A0A328D3D6</accession>
<feature type="compositionally biased region" description="Acidic residues" evidence="1">
    <location>
        <begin position="204"/>
        <end position="214"/>
    </location>
</feature>
<dbReference type="AlphaFoldDB" id="A0A328D3D6"/>
<feature type="region of interest" description="Disordered" evidence="1">
    <location>
        <begin position="201"/>
        <end position="254"/>
    </location>
</feature>
<name>A0A328D3D6_9ASTE</name>
<evidence type="ECO:0000256" key="1">
    <source>
        <dbReference type="SAM" id="MobiDB-lite"/>
    </source>
</evidence>
<proteinExistence type="predicted"/>
<dbReference type="Proteomes" id="UP000249390">
    <property type="component" value="Unassembled WGS sequence"/>
</dbReference>
<dbReference type="PANTHER" id="PTHR37710">
    <property type="entry name" value="TRANSMEMBRANE PROTEIN"/>
    <property type="match status" value="1"/>
</dbReference>
<gene>
    <name evidence="2" type="ORF">DM860_008136</name>
</gene>
<sequence length="346" mass="38439">MDKQNALSLPFPPEEKELKIVKGIKVIDLGGRKMSRCGLLRACGASLIAIAHILCTRLQHVRGPIGSLSNKLFSFSSNFPSSKHLHRLPPPPRRRQWLSVLLTFADECILKSERIAEAAFPRSARLFDSIHGLADGLPAVFEDALDRFPFQDLLGVSSKIGWLNLVVSAALSHYWGGGSSRSMKEKEISVDMGWCKKKKKKCDDNEEDEDEEDASFPALQCTKRAKQPQGTEESLQAHEADNTEEDVSGGGRGTTTKCTYKDVLTKGVVVIDDEEEEEQGTEELLDHFEMKKKRFDHPEEECFSEGDNNNGGGDFVSGEKRVKNGKGKGKGEKDQILQLFDSSWSL</sequence>
<comment type="caution">
    <text evidence="2">The sequence shown here is derived from an EMBL/GenBank/DDBJ whole genome shotgun (WGS) entry which is preliminary data.</text>
</comment>
<protein>
    <submittedName>
        <fullName evidence="2">Uncharacterized protein</fullName>
    </submittedName>
</protein>
<feature type="region of interest" description="Disordered" evidence="1">
    <location>
        <begin position="299"/>
        <end position="334"/>
    </location>
</feature>
<keyword evidence="3" id="KW-1185">Reference proteome</keyword>
<organism evidence="2 3">
    <name type="scientific">Cuscuta australis</name>
    <dbReference type="NCBI Taxonomy" id="267555"/>
    <lineage>
        <taxon>Eukaryota</taxon>
        <taxon>Viridiplantae</taxon>
        <taxon>Streptophyta</taxon>
        <taxon>Embryophyta</taxon>
        <taxon>Tracheophyta</taxon>
        <taxon>Spermatophyta</taxon>
        <taxon>Magnoliopsida</taxon>
        <taxon>eudicotyledons</taxon>
        <taxon>Gunneridae</taxon>
        <taxon>Pentapetalae</taxon>
        <taxon>asterids</taxon>
        <taxon>lamiids</taxon>
        <taxon>Solanales</taxon>
        <taxon>Convolvulaceae</taxon>
        <taxon>Cuscuteae</taxon>
        <taxon>Cuscuta</taxon>
        <taxon>Cuscuta subgen. Grammica</taxon>
        <taxon>Cuscuta sect. Cleistogrammica</taxon>
    </lineage>
</organism>
<reference evidence="2 3" key="1">
    <citation type="submission" date="2018-06" db="EMBL/GenBank/DDBJ databases">
        <title>The Genome of Cuscuta australis (Dodder) Provides Insight into the Evolution of Plant Parasitism.</title>
        <authorList>
            <person name="Liu H."/>
        </authorList>
    </citation>
    <scope>NUCLEOTIDE SEQUENCE [LARGE SCALE GENOMIC DNA]</scope>
    <source>
        <strain evidence="3">cv. Yunnan</strain>
        <tissue evidence="2">Vines</tissue>
    </source>
</reference>
<dbReference type="PANTHER" id="PTHR37710:SF1">
    <property type="entry name" value="TRANSMEMBRANE PROTEIN"/>
    <property type="match status" value="1"/>
</dbReference>